<dbReference type="eggNOG" id="KOG3051">
    <property type="taxonomic scope" value="Eukaryota"/>
</dbReference>
<dbReference type="Proteomes" id="UP000027135">
    <property type="component" value="Unassembled WGS sequence"/>
</dbReference>
<comment type="catalytic activity">
    <reaction evidence="13">
        <text>L-threonine + hydrogencarbonate + ATP = L-threonylcarbamoyladenylate + diphosphate + H2O</text>
        <dbReference type="Rhea" id="RHEA:36407"/>
        <dbReference type="ChEBI" id="CHEBI:15377"/>
        <dbReference type="ChEBI" id="CHEBI:17544"/>
        <dbReference type="ChEBI" id="CHEBI:30616"/>
        <dbReference type="ChEBI" id="CHEBI:33019"/>
        <dbReference type="ChEBI" id="CHEBI:57926"/>
        <dbReference type="ChEBI" id="CHEBI:73682"/>
        <dbReference type="EC" id="2.7.7.87"/>
    </reaction>
</comment>
<evidence type="ECO:0000256" key="9">
    <source>
        <dbReference type="ARBA" id="ARBA00022679"/>
    </source>
</evidence>
<gene>
    <name evidence="17" type="ORF">L798_11413</name>
</gene>
<dbReference type="EC" id="2.7.7.87" evidence="5"/>
<keyword evidence="7" id="KW-1003">Cell membrane</keyword>
<dbReference type="STRING" id="136037.A0A067QW52"/>
<evidence type="ECO:0000256" key="11">
    <source>
        <dbReference type="ARBA" id="ARBA00023128"/>
    </source>
</evidence>
<keyword evidence="18" id="KW-1185">Reference proteome</keyword>
<evidence type="ECO:0000256" key="8">
    <source>
        <dbReference type="ARBA" id="ARBA00022490"/>
    </source>
</evidence>
<dbReference type="SUPFAM" id="SSF55821">
    <property type="entry name" value="YrdC/RibB"/>
    <property type="match status" value="1"/>
</dbReference>
<dbReference type="EMBL" id="KK852888">
    <property type="protein sequence ID" value="KDR14324.1"/>
    <property type="molecule type" value="Genomic_DNA"/>
</dbReference>
<reference evidence="17 18" key="1">
    <citation type="journal article" date="2014" name="Nat. Commun.">
        <title>Molecular traces of alternative social organization in a termite genome.</title>
        <authorList>
            <person name="Terrapon N."/>
            <person name="Li C."/>
            <person name="Robertson H.M."/>
            <person name="Ji L."/>
            <person name="Meng X."/>
            <person name="Booth W."/>
            <person name="Chen Z."/>
            <person name="Childers C.P."/>
            <person name="Glastad K.M."/>
            <person name="Gokhale K."/>
            <person name="Gowin J."/>
            <person name="Gronenberg W."/>
            <person name="Hermansen R.A."/>
            <person name="Hu H."/>
            <person name="Hunt B.G."/>
            <person name="Huylmans A.K."/>
            <person name="Khalil S.M."/>
            <person name="Mitchell R.D."/>
            <person name="Munoz-Torres M.C."/>
            <person name="Mustard J.A."/>
            <person name="Pan H."/>
            <person name="Reese J.T."/>
            <person name="Scharf M.E."/>
            <person name="Sun F."/>
            <person name="Vogel H."/>
            <person name="Xiao J."/>
            <person name="Yang W."/>
            <person name="Yang Z."/>
            <person name="Yang Z."/>
            <person name="Zhou J."/>
            <person name="Zhu J."/>
            <person name="Brent C.S."/>
            <person name="Elsik C.G."/>
            <person name="Goodisman M.A."/>
            <person name="Liberles D.A."/>
            <person name="Roe R.M."/>
            <person name="Vargo E.L."/>
            <person name="Vilcinskas A."/>
            <person name="Wang J."/>
            <person name="Bornberg-Bauer E."/>
            <person name="Korb J."/>
            <person name="Zhang G."/>
            <person name="Liebig J."/>
        </authorList>
    </citation>
    <scope>NUCLEOTIDE SEQUENCE [LARGE SCALE GENOMIC DNA]</scope>
    <source>
        <tissue evidence="17">Whole organism</tissue>
    </source>
</reference>
<evidence type="ECO:0000313" key="17">
    <source>
        <dbReference type="EMBL" id="KDR14324.1"/>
    </source>
</evidence>
<dbReference type="InterPro" id="IPR050156">
    <property type="entry name" value="TC-AMP_synthase_SUA5"/>
</dbReference>
<dbReference type="FunCoup" id="A0A067QW52">
    <property type="interactions" value="335"/>
</dbReference>
<keyword evidence="8" id="KW-0963">Cytoplasm</keyword>
<dbReference type="GO" id="GO:0003725">
    <property type="term" value="F:double-stranded RNA binding"/>
    <property type="evidence" value="ECO:0007669"/>
    <property type="project" value="InterPro"/>
</dbReference>
<evidence type="ECO:0000256" key="12">
    <source>
        <dbReference type="ARBA" id="ARBA00023136"/>
    </source>
</evidence>
<dbReference type="Pfam" id="PF01300">
    <property type="entry name" value="Sua5_yciO_yrdC"/>
    <property type="match status" value="1"/>
</dbReference>
<evidence type="ECO:0000256" key="15">
    <source>
        <dbReference type="ARBA" id="ARBA00063146"/>
    </source>
</evidence>
<evidence type="ECO:0000256" key="13">
    <source>
        <dbReference type="ARBA" id="ARBA00048366"/>
    </source>
</evidence>
<comment type="subunit">
    <text evidence="15">Interacts with RSC1A1.</text>
</comment>
<keyword evidence="12" id="KW-0472">Membrane</keyword>
<dbReference type="OMA" id="YALGCQI"/>
<dbReference type="PROSITE" id="PS51163">
    <property type="entry name" value="YRDC"/>
    <property type="match status" value="1"/>
</dbReference>
<evidence type="ECO:0000256" key="10">
    <source>
        <dbReference type="ARBA" id="ARBA00022946"/>
    </source>
</evidence>
<dbReference type="InterPro" id="IPR017945">
    <property type="entry name" value="DHBP_synth_RibB-like_a/b_dom"/>
</dbReference>
<dbReference type="OrthoDB" id="3648309at2759"/>
<evidence type="ECO:0000256" key="2">
    <source>
        <dbReference type="ARBA" id="ARBA00004202"/>
    </source>
</evidence>
<keyword evidence="11" id="KW-0496">Mitochondrion</keyword>
<keyword evidence="9" id="KW-0808">Transferase</keyword>
<evidence type="ECO:0000256" key="5">
    <source>
        <dbReference type="ARBA" id="ARBA00012584"/>
    </source>
</evidence>
<accession>A0A067QW52</accession>
<keyword evidence="10" id="KW-0809">Transit peptide</keyword>
<sequence>MSSLISVAEFKWFPAALEIAARFISEGKVIALPTDTVYGLAAAAQNTQAIRQVYKIKGRDQKKPLAICVDSVKSVSCWGKANNLPSGLLDALLPGPVTIVLERTSSLNPELNPGIDKVGIRIPDSEFVLQLCRRLGTPLALTSANASNKPSCLDPEEFRSLWPHLAGVFHSGRIGDSASFRAGSTVVDLSVPWKYHILRPGSALASTKAVLEHFAFVEHDEYFTLKLQETYFG</sequence>
<comment type="subcellular location">
    <subcellularLocation>
        <location evidence="2">Cell membrane</location>
        <topology evidence="2">Peripheral membrane protein</topology>
    </subcellularLocation>
    <subcellularLocation>
        <location evidence="3">Cytoplasm</location>
    </subcellularLocation>
    <subcellularLocation>
        <location evidence="1">Mitochondrion</location>
    </subcellularLocation>
</comment>
<dbReference type="Gene3D" id="3.90.870.10">
    <property type="entry name" value="DHBP synthase"/>
    <property type="match status" value="1"/>
</dbReference>
<dbReference type="InterPro" id="IPR006070">
    <property type="entry name" value="Sua5-like_dom"/>
</dbReference>
<dbReference type="GO" id="GO:0005886">
    <property type="term" value="C:plasma membrane"/>
    <property type="evidence" value="ECO:0007669"/>
    <property type="project" value="UniProtKB-SubCell"/>
</dbReference>
<dbReference type="GO" id="GO:0006450">
    <property type="term" value="P:regulation of translational fidelity"/>
    <property type="evidence" value="ECO:0007669"/>
    <property type="project" value="TreeGrafter"/>
</dbReference>
<organism evidence="17 18">
    <name type="scientific">Zootermopsis nevadensis</name>
    <name type="common">Dampwood termite</name>
    <dbReference type="NCBI Taxonomy" id="136037"/>
    <lineage>
        <taxon>Eukaryota</taxon>
        <taxon>Metazoa</taxon>
        <taxon>Ecdysozoa</taxon>
        <taxon>Arthropoda</taxon>
        <taxon>Hexapoda</taxon>
        <taxon>Insecta</taxon>
        <taxon>Pterygota</taxon>
        <taxon>Neoptera</taxon>
        <taxon>Polyneoptera</taxon>
        <taxon>Dictyoptera</taxon>
        <taxon>Blattodea</taxon>
        <taxon>Blattoidea</taxon>
        <taxon>Termitoidae</taxon>
        <taxon>Termopsidae</taxon>
        <taxon>Zootermopsis</taxon>
    </lineage>
</organism>
<evidence type="ECO:0000256" key="1">
    <source>
        <dbReference type="ARBA" id="ARBA00004173"/>
    </source>
</evidence>
<dbReference type="GO" id="GO:0000049">
    <property type="term" value="F:tRNA binding"/>
    <property type="evidence" value="ECO:0007669"/>
    <property type="project" value="TreeGrafter"/>
</dbReference>
<evidence type="ECO:0000256" key="3">
    <source>
        <dbReference type="ARBA" id="ARBA00004496"/>
    </source>
</evidence>
<evidence type="ECO:0000256" key="7">
    <source>
        <dbReference type="ARBA" id="ARBA00022475"/>
    </source>
</evidence>
<evidence type="ECO:0000256" key="6">
    <source>
        <dbReference type="ARBA" id="ARBA00015492"/>
    </source>
</evidence>
<dbReference type="AlphaFoldDB" id="A0A067QW52"/>
<name>A0A067QW52_ZOONE</name>
<dbReference type="PANTHER" id="PTHR17490:SF10">
    <property type="entry name" value="THREONYLCARBAMOYL-AMP SYNTHASE"/>
    <property type="match status" value="1"/>
</dbReference>
<dbReference type="PANTHER" id="PTHR17490">
    <property type="entry name" value="SUA5"/>
    <property type="match status" value="1"/>
</dbReference>
<evidence type="ECO:0000259" key="16">
    <source>
        <dbReference type="PROSITE" id="PS51163"/>
    </source>
</evidence>
<evidence type="ECO:0000313" key="18">
    <source>
        <dbReference type="Proteomes" id="UP000027135"/>
    </source>
</evidence>
<comment type="similarity">
    <text evidence="4">Belongs to the SUA5 family.</text>
</comment>
<evidence type="ECO:0000256" key="14">
    <source>
        <dbReference type="ARBA" id="ARBA00058524"/>
    </source>
</evidence>
<dbReference type="InParanoid" id="A0A067QW52"/>
<proteinExistence type="inferred from homology"/>
<dbReference type="GO" id="GO:0061710">
    <property type="term" value="F:L-threonylcarbamoyladenylate synthase"/>
    <property type="evidence" value="ECO:0007669"/>
    <property type="project" value="UniProtKB-EC"/>
</dbReference>
<dbReference type="FunFam" id="3.90.870.10:FF:000007">
    <property type="entry name" value="YrdC N6-threonylcarbamoyltransferase domain containing"/>
    <property type="match status" value="1"/>
</dbReference>
<comment type="function">
    <text evidence="14">Cytoplasmic and mitochondrial threonylcarbamoyl-AMP synthase required for the formation of a threonylcarbamoyl group on adenosine at position 37 (t(6)A37) in tRNAs that read codons beginning with adenine. Catalyzes the conversion of L-threonine, HCO(3)(-)/CO(2) and ATP to give threonylcarbamoyl-AMP (TC-AMP) as the acyladenylate intermediate, with the release of diphosphate. Participates in t(6)A37 formation in cytoplasmic and mitochondrial tRNAs. May regulate the activity of some transporters.</text>
</comment>
<dbReference type="GO" id="GO:0005739">
    <property type="term" value="C:mitochondrion"/>
    <property type="evidence" value="ECO:0007669"/>
    <property type="project" value="UniProtKB-SubCell"/>
</dbReference>
<evidence type="ECO:0000256" key="4">
    <source>
        <dbReference type="ARBA" id="ARBA00007663"/>
    </source>
</evidence>
<protein>
    <recommendedName>
        <fullName evidence="6">Threonylcarbamoyl-AMP synthase</fullName>
        <ecNumber evidence="5">2.7.7.87</ecNumber>
    </recommendedName>
</protein>
<dbReference type="NCBIfam" id="TIGR00057">
    <property type="entry name" value="L-threonylcarbamoyladenylate synthase"/>
    <property type="match status" value="1"/>
</dbReference>
<feature type="domain" description="YrdC-like" evidence="16">
    <location>
        <begin position="14"/>
        <end position="203"/>
    </location>
</feature>